<reference evidence="1 2" key="1">
    <citation type="submission" date="2014-02" db="EMBL/GenBank/DDBJ databases">
        <title>Whole genome sequence of Sphingobium chlorophenolicum NBRC 16172.</title>
        <authorList>
            <person name="Gan H.M."/>
            <person name="Gan H.Y."/>
            <person name="Chew T.H."/>
            <person name="Savka M.A."/>
        </authorList>
    </citation>
    <scope>NUCLEOTIDE SEQUENCE [LARGE SCALE GENOMIC DNA]</scope>
    <source>
        <strain evidence="1 2">NBRC 16172</strain>
    </source>
</reference>
<gene>
    <name evidence="1" type="ORF">BV95_01831</name>
</gene>
<name>A0A081RFI5_SPHCR</name>
<organism evidence="1 2">
    <name type="scientific">Sphingobium chlorophenolicum</name>
    <dbReference type="NCBI Taxonomy" id="46429"/>
    <lineage>
        <taxon>Bacteria</taxon>
        <taxon>Pseudomonadati</taxon>
        <taxon>Pseudomonadota</taxon>
        <taxon>Alphaproteobacteria</taxon>
        <taxon>Sphingomonadales</taxon>
        <taxon>Sphingomonadaceae</taxon>
        <taxon>Sphingobium</taxon>
    </lineage>
</organism>
<dbReference type="eggNOG" id="ENOG5031C0X">
    <property type="taxonomic scope" value="Bacteria"/>
</dbReference>
<sequence length="229" mass="25715">MQLNQQHLAALQMAAFQPNGRGGMMPISWADVALDQWDGFDPPLPRQRFDRHELRAFCRDKETPVFHAFVAIMAWGRQSARTGEFRKSVEEKRGQIEQALNGLRAGQGRVEAYNAWSGLVKGLGPSFFTKVIAFMSPSDDVAIMDQWAVKALHLLYGKEIVHLTPPSGDQKRCSPSGKNDGTRYSAYCAHLEHLGSALGLKGASAVEERIFCRPDGPWREYVDRNWQPM</sequence>
<dbReference type="RefSeq" id="WP_037450323.1">
    <property type="nucleotide sequence ID" value="NZ_JFHR01000016.1"/>
</dbReference>
<protein>
    <submittedName>
        <fullName evidence="1">Uncharacterized protein</fullName>
    </submittedName>
</protein>
<evidence type="ECO:0000313" key="1">
    <source>
        <dbReference type="EMBL" id="KEQ53958.1"/>
    </source>
</evidence>
<comment type="caution">
    <text evidence="1">The sequence shown here is derived from an EMBL/GenBank/DDBJ whole genome shotgun (WGS) entry which is preliminary data.</text>
</comment>
<dbReference type="PATRIC" id="fig|46429.4.peg.1799"/>
<accession>A0A081RFI5</accession>
<dbReference type="Proteomes" id="UP000028411">
    <property type="component" value="Unassembled WGS sequence"/>
</dbReference>
<evidence type="ECO:0000313" key="2">
    <source>
        <dbReference type="Proteomes" id="UP000028411"/>
    </source>
</evidence>
<dbReference type="OrthoDB" id="8456735at2"/>
<dbReference type="AlphaFoldDB" id="A0A081RFI5"/>
<proteinExistence type="predicted"/>
<dbReference type="EMBL" id="JFHR01000016">
    <property type="protein sequence ID" value="KEQ53958.1"/>
    <property type="molecule type" value="Genomic_DNA"/>
</dbReference>
<dbReference type="Pfam" id="PF21790">
    <property type="entry name" value="OGG"/>
    <property type="match status" value="1"/>
</dbReference>
<dbReference type="InterPro" id="IPR048868">
    <property type="entry name" value="OGG-like_put"/>
</dbReference>